<dbReference type="InterPro" id="IPR016024">
    <property type="entry name" value="ARM-type_fold"/>
</dbReference>
<dbReference type="GO" id="GO:0051726">
    <property type="term" value="P:regulation of cell cycle"/>
    <property type="evidence" value="ECO:0007669"/>
    <property type="project" value="TreeGrafter"/>
</dbReference>
<evidence type="ECO:0000256" key="1">
    <source>
        <dbReference type="SAM" id="Coils"/>
    </source>
</evidence>
<proteinExistence type="evidence at transcript level"/>
<feature type="compositionally biased region" description="Low complexity" evidence="2">
    <location>
        <begin position="499"/>
        <end position="511"/>
    </location>
</feature>
<feature type="compositionally biased region" description="Polar residues" evidence="2">
    <location>
        <begin position="338"/>
        <end position="348"/>
    </location>
</feature>
<feature type="transmembrane region" description="Helical" evidence="3">
    <location>
        <begin position="120"/>
        <end position="139"/>
    </location>
</feature>
<feature type="region of interest" description="Disordered" evidence="2">
    <location>
        <begin position="327"/>
        <end position="393"/>
    </location>
</feature>
<feature type="region of interest" description="Disordered" evidence="2">
    <location>
        <begin position="492"/>
        <end position="511"/>
    </location>
</feature>
<dbReference type="SUPFAM" id="SSF48371">
    <property type="entry name" value="ARM repeat"/>
    <property type="match status" value="1"/>
</dbReference>
<organism evidence="4">
    <name type="scientific">Leptinotarsa decemlineata</name>
    <name type="common">Colorado potato beetle</name>
    <name type="synonym">Doryphora decemlineata</name>
    <dbReference type="NCBI Taxonomy" id="7539"/>
    <lineage>
        <taxon>Eukaryota</taxon>
        <taxon>Metazoa</taxon>
        <taxon>Ecdysozoa</taxon>
        <taxon>Arthropoda</taxon>
        <taxon>Hexapoda</taxon>
        <taxon>Insecta</taxon>
        <taxon>Pterygota</taxon>
        <taxon>Neoptera</taxon>
        <taxon>Endopterygota</taxon>
        <taxon>Coleoptera</taxon>
        <taxon>Polyphaga</taxon>
        <taxon>Cucujiformia</taxon>
        <taxon>Chrysomeloidea</taxon>
        <taxon>Chrysomelidae</taxon>
        <taxon>Chrysomelinae</taxon>
        <taxon>Doryphorini</taxon>
        <taxon>Leptinotarsa</taxon>
    </lineage>
</organism>
<keyword evidence="3" id="KW-1133">Transmembrane helix</keyword>
<dbReference type="GO" id="GO:0032007">
    <property type="term" value="P:negative regulation of TOR signaling"/>
    <property type="evidence" value="ECO:0007669"/>
    <property type="project" value="TreeGrafter"/>
</dbReference>
<accession>A0A0M5L4C6</accession>
<feature type="region of interest" description="Disordered" evidence="2">
    <location>
        <begin position="423"/>
        <end position="468"/>
    </location>
</feature>
<dbReference type="Pfam" id="PF04388">
    <property type="entry name" value="Hamartin"/>
    <property type="match status" value="1"/>
</dbReference>
<keyword evidence="3" id="KW-0812">Transmembrane</keyword>
<name>A0A0M5L4C6_LEPDE</name>
<protein>
    <submittedName>
        <fullName evidence="4">TSC1</fullName>
    </submittedName>
</protein>
<feature type="region of interest" description="Disordered" evidence="2">
    <location>
        <begin position="523"/>
        <end position="553"/>
    </location>
</feature>
<evidence type="ECO:0000256" key="3">
    <source>
        <dbReference type="SAM" id="Phobius"/>
    </source>
</evidence>
<dbReference type="PANTHER" id="PTHR15154:SF2">
    <property type="entry name" value="HAMARTIN"/>
    <property type="match status" value="1"/>
</dbReference>
<keyword evidence="3" id="KW-0472">Membrane</keyword>
<dbReference type="OrthoDB" id="6735567at2759"/>
<dbReference type="PANTHER" id="PTHR15154">
    <property type="entry name" value="HAMARTIN"/>
    <property type="match status" value="1"/>
</dbReference>
<feature type="compositionally biased region" description="Polar residues" evidence="2">
    <location>
        <begin position="360"/>
        <end position="377"/>
    </location>
</feature>
<evidence type="ECO:0000256" key="2">
    <source>
        <dbReference type="SAM" id="MobiDB-lite"/>
    </source>
</evidence>
<dbReference type="GO" id="GO:0033596">
    <property type="term" value="C:TSC1-TSC2 complex"/>
    <property type="evidence" value="ECO:0007669"/>
    <property type="project" value="TreeGrafter"/>
</dbReference>
<dbReference type="AlphaFoldDB" id="A0A0M5L4C6"/>
<reference evidence="4" key="1">
    <citation type="submission" date="2015-03" db="EMBL/GenBank/DDBJ databases">
        <title>Insulin signal pathway.</title>
        <authorList>
            <person name="Fu K."/>
        </authorList>
    </citation>
    <scope>NUCLEOTIDE SEQUENCE</scope>
</reference>
<sequence>MTDIFERLESNDKQTVEYAINSIREQFTKVNESWLLNGLFEYYLNSRSERAMEILVNINEPHHNYLFDRLSDSMRGSKIDTKVQALTLFGYVARRQPTWLYKLQEHCLLKDLLKLLKNEVELLPLISALLVLIVLLPMIPSVMGQYLKDIFDIFSRLACWNCNPGKIVEDQLIHMQVALYALFLRLYGMFPCSFLVYLRNQYKEKNAPVFVHTIKPMLNTVRMHPSLVTASEDTETTTERWKKMGVHDVIVECERFSLDLTDRCPHDSCQYTSGFRSRSGTANSTIEKSYNLQSLKNEGFVEKSASDTGPFFSPSMMYTVHSPPIIESVPTTIPHPQDASSNFPSHEGTSPPEAAVEATPESTPVPVTSATQTSSDLPKSKHLPQPSSPQCITSHESKISNLNQRNESPVSHEDDEEVLTMFGRNKLDRPSESDSTSQCLEDVSDDKLGDEEEHGSPCTAGGLHMPNSKSINKFSKRVRRLRHHSQCNPELDKMEISTGSSPGNSISFPSSTTVRRAVSCPEMKKSPVNPTKDNISRPLDETDEENSEEKLEGDFENVNGLNLPEIRLRENLNSCATQTENFWPYEHLFLGVFPSLENNEIKSSSDSSPAPFTVSDDRILPSSIYDILDRYVEMAVQCSDKNSLLHMKEQLQLVHQQLLFERHRRETHAYRNRRLLSDAKSSRSLEEHNSALRDKVQLQQKDFDDLREQLENYKKERMEEEKKFIKTIHYWENESKMILNEVKMLKVANEVLSRDLKEMQNNCAVANNKLHETQASLLDAVAEVTIAKQQVLAGEKVKKELDQVNKELLLIGELQLENMRRIETFSASRNNEYEVEELKKACEEEIKAMNQQLEAKVGILEAYKHRVIEMEHIILERDNLILSLKQMIQEVNEQRFEKLEAVESKYQTQLIISRALEERIMDLGQRLEFERGKRSVHSPDTSSCHEVNVTTAAGFSPHSSPLSASLASSEGSAAFHEKEVKNLQALVDQKEVLPKSKSGDYGEGYAEFEMWQASSSKND</sequence>
<dbReference type="InterPro" id="IPR007483">
    <property type="entry name" value="Hamartin"/>
</dbReference>
<feature type="coiled-coil region" evidence="1">
    <location>
        <begin position="689"/>
        <end position="776"/>
    </location>
</feature>
<dbReference type="EMBL" id="KR075833">
    <property type="protein sequence ID" value="ALE20552.1"/>
    <property type="molecule type" value="mRNA"/>
</dbReference>
<evidence type="ECO:0000313" key="4">
    <source>
        <dbReference type="EMBL" id="ALE20552.1"/>
    </source>
</evidence>
<dbReference type="GO" id="GO:0008285">
    <property type="term" value="P:negative regulation of cell population proliferation"/>
    <property type="evidence" value="ECO:0007669"/>
    <property type="project" value="TreeGrafter"/>
</dbReference>
<feature type="compositionally biased region" description="Acidic residues" evidence="2">
    <location>
        <begin position="442"/>
        <end position="453"/>
    </location>
</feature>
<keyword evidence="1" id="KW-0175">Coiled coil</keyword>